<evidence type="ECO:0000313" key="2">
    <source>
        <dbReference type="Proteomes" id="UP001628179"/>
    </source>
</evidence>
<dbReference type="EMBL" id="BAAFSV010000003">
    <property type="protein sequence ID" value="GAB1315316.1"/>
    <property type="molecule type" value="Genomic_DNA"/>
</dbReference>
<keyword evidence="2" id="KW-1185">Reference proteome</keyword>
<dbReference type="RefSeq" id="XP_070917047.1">
    <property type="nucleotide sequence ID" value="XM_071060946.1"/>
</dbReference>
<gene>
    <name evidence="1" type="ORF">MFIFM68171_05526</name>
</gene>
<accession>A0ABQ0GC27</accession>
<reference evidence="1 2" key="1">
    <citation type="submission" date="2024-09" db="EMBL/GenBank/DDBJ databases">
        <title>Itraconazole resistance in Madurella fahalii resulting from another homologue of gene encoding cytochrome P450 14-alpha sterol demethylase (CYP51).</title>
        <authorList>
            <person name="Yoshioka I."/>
            <person name="Fahal A.H."/>
            <person name="Kaneko S."/>
            <person name="Yaguchi T."/>
        </authorList>
    </citation>
    <scope>NUCLEOTIDE SEQUENCE [LARGE SCALE GENOMIC DNA]</scope>
    <source>
        <strain evidence="1 2">IFM 68171</strain>
    </source>
</reference>
<protein>
    <submittedName>
        <fullName evidence="1">Uncharacterized protein</fullName>
    </submittedName>
</protein>
<name>A0ABQ0GC27_9PEZI</name>
<comment type="caution">
    <text evidence="1">The sequence shown here is derived from an EMBL/GenBank/DDBJ whole genome shotgun (WGS) entry which is preliminary data.</text>
</comment>
<proteinExistence type="predicted"/>
<dbReference type="Proteomes" id="UP001628179">
    <property type="component" value="Unassembled WGS sequence"/>
</dbReference>
<dbReference type="GeneID" id="98176269"/>
<sequence>MSSSLDRFVRQAPGLVQKAQEWLTARRRPIASLAEVKEMLPRLPLSDRWTANDRRNVADAWNNDPNRQRLLTVGGNKDILMLYKSCLRLIPLSPRRYHRVPLPSRIRYNTRDAGPWDPPTPDSDSFLVRLRDLKHQQPDRTVMELRRELRNPAPERDVFGRPLARHAKLPWNALFKNLERLAKEPESASSRRPSDPFLVRRQHLTLLGSALDSMSSMGFPRCYPIDLLNRRVNGRENPKDYPRDSDLRALRGYAILCERERLSFLKP</sequence>
<evidence type="ECO:0000313" key="1">
    <source>
        <dbReference type="EMBL" id="GAB1315316.1"/>
    </source>
</evidence>
<organism evidence="1 2">
    <name type="scientific">Madurella fahalii</name>
    <dbReference type="NCBI Taxonomy" id="1157608"/>
    <lineage>
        <taxon>Eukaryota</taxon>
        <taxon>Fungi</taxon>
        <taxon>Dikarya</taxon>
        <taxon>Ascomycota</taxon>
        <taxon>Pezizomycotina</taxon>
        <taxon>Sordariomycetes</taxon>
        <taxon>Sordariomycetidae</taxon>
        <taxon>Sordariales</taxon>
        <taxon>Sordariales incertae sedis</taxon>
        <taxon>Madurella</taxon>
    </lineage>
</organism>